<dbReference type="InterPro" id="IPR000182">
    <property type="entry name" value="GNAT_dom"/>
</dbReference>
<dbReference type="Proteomes" id="UP000313849">
    <property type="component" value="Unassembled WGS sequence"/>
</dbReference>
<organism evidence="3 4">
    <name type="scientific">Miniimonas arenae</name>
    <dbReference type="NCBI Taxonomy" id="676201"/>
    <lineage>
        <taxon>Bacteria</taxon>
        <taxon>Bacillati</taxon>
        <taxon>Actinomycetota</taxon>
        <taxon>Actinomycetes</taxon>
        <taxon>Micrococcales</taxon>
        <taxon>Beutenbergiaceae</taxon>
        <taxon>Miniimonas</taxon>
    </lineage>
</organism>
<accession>A0A5C5BDN5</accession>
<keyword evidence="4" id="KW-1185">Reference proteome</keyword>
<dbReference type="SUPFAM" id="SSF55729">
    <property type="entry name" value="Acyl-CoA N-acyltransferases (Nat)"/>
    <property type="match status" value="1"/>
</dbReference>
<evidence type="ECO:0000256" key="1">
    <source>
        <dbReference type="SAM" id="MobiDB-lite"/>
    </source>
</evidence>
<comment type="caution">
    <text evidence="3">The sequence shown here is derived from an EMBL/GenBank/DDBJ whole genome shotgun (WGS) entry which is preliminary data.</text>
</comment>
<dbReference type="EMBL" id="VENP01000014">
    <property type="protein sequence ID" value="TNU75869.1"/>
    <property type="molecule type" value="Genomic_DNA"/>
</dbReference>
<dbReference type="AlphaFoldDB" id="A0A5C5BDN5"/>
<dbReference type="Pfam" id="PF00583">
    <property type="entry name" value="Acetyltransf_1"/>
    <property type="match status" value="1"/>
</dbReference>
<feature type="compositionally biased region" description="Basic and acidic residues" evidence="1">
    <location>
        <begin position="179"/>
        <end position="188"/>
    </location>
</feature>
<reference evidence="3 4" key="1">
    <citation type="submission" date="2019-06" db="EMBL/GenBank/DDBJ databases">
        <title>Draft genome sequence of Miniimonas arenae KCTC 19750T isolated from sea sand.</title>
        <authorList>
            <person name="Park S.-J."/>
        </authorList>
    </citation>
    <scope>NUCLEOTIDE SEQUENCE [LARGE SCALE GENOMIC DNA]</scope>
    <source>
        <strain evidence="3 4">KCTC 19750</strain>
    </source>
</reference>
<evidence type="ECO:0000313" key="4">
    <source>
        <dbReference type="Proteomes" id="UP000313849"/>
    </source>
</evidence>
<sequence length="301" mass="31499">MRLALPDPLVDHPLLLAERGEWSAARVERTADAVLLVRPGAQGDVLFALGPDAGVLDLLDAEARLRYRSEARGAMWLSAPASVAVPAWVLDALGLAAFSRWDWLATTERPGERGHDAGTVRLLDRLADQDAIRAVLTAANPISTADPSAAGEVAWFGAYDGEALVGVIGARIAQGGLGEDERGGRGADRVGSAWGTASGTAPDSVSHEASAEEPTVEPTDGEPFSWHLHGLAVLPQTRRRGLGAALTAAATAAGLDAGADWVSLGMYADNAGARRLYERLGFVTQARMASYGPQGVTRPLR</sequence>
<protein>
    <submittedName>
        <fullName evidence="3">GNAT family N-acetyltransferase</fullName>
    </submittedName>
</protein>
<dbReference type="Gene3D" id="3.40.630.30">
    <property type="match status" value="1"/>
</dbReference>
<proteinExistence type="predicted"/>
<dbReference type="InterPro" id="IPR016181">
    <property type="entry name" value="Acyl_CoA_acyltransferase"/>
</dbReference>
<gene>
    <name evidence="3" type="ORF">FH969_05460</name>
</gene>
<keyword evidence="3" id="KW-0808">Transferase</keyword>
<evidence type="ECO:0000259" key="2">
    <source>
        <dbReference type="PROSITE" id="PS51186"/>
    </source>
</evidence>
<dbReference type="PROSITE" id="PS51186">
    <property type="entry name" value="GNAT"/>
    <property type="match status" value="1"/>
</dbReference>
<feature type="domain" description="N-acetyltransferase" evidence="2">
    <location>
        <begin position="118"/>
        <end position="301"/>
    </location>
</feature>
<evidence type="ECO:0000313" key="3">
    <source>
        <dbReference type="EMBL" id="TNU75869.1"/>
    </source>
</evidence>
<dbReference type="PANTHER" id="PTHR43072">
    <property type="entry name" value="N-ACETYLTRANSFERASE"/>
    <property type="match status" value="1"/>
</dbReference>
<dbReference type="RefSeq" id="WP_139986414.1">
    <property type="nucleotide sequence ID" value="NZ_DAMDJA010000092.1"/>
</dbReference>
<name>A0A5C5BDN5_9MICO</name>
<feature type="region of interest" description="Disordered" evidence="1">
    <location>
        <begin position="178"/>
        <end position="223"/>
    </location>
</feature>
<dbReference type="OrthoDB" id="5143160at2"/>
<dbReference type="GO" id="GO:0016747">
    <property type="term" value="F:acyltransferase activity, transferring groups other than amino-acyl groups"/>
    <property type="evidence" value="ECO:0007669"/>
    <property type="project" value="InterPro"/>
</dbReference>